<keyword evidence="2" id="KW-0547">Nucleotide-binding</keyword>
<dbReference type="Gene3D" id="1.25.40.10">
    <property type="entry name" value="Tetratricopeptide repeat domain"/>
    <property type="match status" value="1"/>
</dbReference>
<evidence type="ECO:0000256" key="3">
    <source>
        <dbReference type="ARBA" id="ARBA00022777"/>
    </source>
</evidence>
<evidence type="ECO:0000259" key="8">
    <source>
        <dbReference type="PROSITE" id="PS50022"/>
    </source>
</evidence>
<organism evidence="9 10">
    <name type="scientific">Pontiella agarivorans</name>
    <dbReference type="NCBI Taxonomy" id="3038953"/>
    <lineage>
        <taxon>Bacteria</taxon>
        <taxon>Pseudomonadati</taxon>
        <taxon>Kiritimatiellota</taxon>
        <taxon>Kiritimatiellia</taxon>
        <taxon>Kiritimatiellales</taxon>
        <taxon>Pontiellaceae</taxon>
        <taxon>Pontiella</taxon>
    </lineage>
</organism>
<keyword evidence="3 9" id="KW-0418">Kinase</keyword>
<keyword evidence="1" id="KW-0808">Transferase</keyword>
<feature type="transmembrane region" description="Helical" evidence="6">
    <location>
        <begin position="359"/>
        <end position="381"/>
    </location>
</feature>
<feature type="domain" description="Protein kinase" evidence="7">
    <location>
        <begin position="45"/>
        <end position="330"/>
    </location>
</feature>
<dbReference type="Gene3D" id="2.60.120.260">
    <property type="entry name" value="Galactose-binding domain-like"/>
    <property type="match status" value="1"/>
</dbReference>
<evidence type="ECO:0000313" key="9">
    <source>
        <dbReference type="EMBL" id="MDZ8119995.1"/>
    </source>
</evidence>
<dbReference type="SUPFAM" id="SSF49785">
    <property type="entry name" value="Galactose-binding domain-like"/>
    <property type="match status" value="1"/>
</dbReference>
<dbReference type="Pfam" id="PF22633">
    <property type="entry name" value="F5_F8_type_C_2"/>
    <property type="match status" value="1"/>
</dbReference>
<evidence type="ECO:0000256" key="1">
    <source>
        <dbReference type="ARBA" id="ARBA00022679"/>
    </source>
</evidence>
<dbReference type="PROSITE" id="PS50022">
    <property type="entry name" value="FA58C_3"/>
    <property type="match status" value="1"/>
</dbReference>
<reference evidence="9 10" key="1">
    <citation type="journal article" date="2024" name="Appl. Environ. Microbiol.">
        <title>Pontiella agarivorans sp. nov., a novel marine anaerobic bacterium capable of degrading macroalgal polysaccharides and fixing nitrogen.</title>
        <authorList>
            <person name="Liu N."/>
            <person name="Kivenson V."/>
            <person name="Peng X."/>
            <person name="Cui Z."/>
            <person name="Lankiewicz T.S."/>
            <person name="Gosselin K.M."/>
            <person name="English C.J."/>
            <person name="Blair E.M."/>
            <person name="O'Malley M.A."/>
            <person name="Valentine D.L."/>
        </authorList>
    </citation>
    <scope>NUCLEOTIDE SEQUENCE [LARGE SCALE GENOMIC DNA]</scope>
    <source>
        <strain evidence="9 10">NLcol2</strain>
    </source>
</reference>
<dbReference type="Gene3D" id="3.30.200.20">
    <property type="entry name" value="Phosphorylase Kinase, domain 1"/>
    <property type="match status" value="1"/>
</dbReference>
<keyword evidence="4" id="KW-0067">ATP-binding</keyword>
<feature type="domain" description="F5/8 type C" evidence="8">
    <location>
        <begin position="598"/>
        <end position="738"/>
    </location>
</feature>
<evidence type="ECO:0000256" key="5">
    <source>
        <dbReference type="ARBA" id="ARBA00023170"/>
    </source>
</evidence>
<dbReference type="SUPFAM" id="SSF56112">
    <property type="entry name" value="Protein kinase-like (PK-like)"/>
    <property type="match status" value="1"/>
</dbReference>
<accession>A0ABU5N0M4</accession>
<dbReference type="EMBL" id="JARVCO010000012">
    <property type="protein sequence ID" value="MDZ8119995.1"/>
    <property type="molecule type" value="Genomic_DNA"/>
</dbReference>
<dbReference type="InterPro" id="IPR008979">
    <property type="entry name" value="Galactose-bd-like_sf"/>
</dbReference>
<keyword evidence="5" id="KW-0675">Receptor</keyword>
<dbReference type="Gene3D" id="1.10.510.10">
    <property type="entry name" value="Transferase(Phosphotransferase) domain 1"/>
    <property type="match status" value="1"/>
</dbReference>
<dbReference type="Proteomes" id="UP001290861">
    <property type="component" value="Unassembled WGS sequence"/>
</dbReference>
<proteinExistence type="predicted"/>
<dbReference type="InterPro" id="IPR000421">
    <property type="entry name" value="FA58C"/>
</dbReference>
<gene>
    <name evidence="9" type="ORF">P9H32_15295</name>
</gene>
<name>A0ABU5N0M4_9BACT</name>
<comment type="caution">
    <text evidence="9">The sequence shown here is derived from an EMBL/GenBank/DDBJ whole genome shotgun (WGS) entry which is preliminary data.</text>
</comment>
<dbReference type="SMART" id="SM00220">
    <property type="entry name" value="S_TKc"/>
    <property type="match status" value="1"/>
</dbReference>
<dbReference type="CDD" id="cd14014">
    <property type="entry name" value="STKc_PknB_like"/>
    <property type="match status" value="1"/>
</dbReference>
<dbReference type="Pfam" id="PF00069">
    <property type="entry name" value="Pkinase"/>
    <property type="match status" value="1"/>
</dbReference>
<evidence type="ECO:0000259" key="7">
    <source>
        <dbReference type="PROSITE" id="PS50011"/>
    </source>
</evidence>
<dbReference type="SUPFAM" id="SSF48452">
    <property type="entry name" value="TPR-like"/>
    <property type="match status" value="1"/>
</dbReference>
<dbReference type="InterPro" id="IPR011009">
    <property type="entry name" value="Kinase-like_dom_sf"/>
</dbReference>
<evidence type="ECO:0000256" key="2">
    <source>
        <dbReference type="ARBA" id="ARBA00022741"/>
    </source>
</evidence>
<keyword evidence="6" id="KW-0812">Transmembrane</keyword>
<sequence length="738" mass="83548">MDHSETSPKLTRLMSLYYESETAERDFKPEFSPIYSELEPTTTHFQTDVLLARGGMKSIFRVFNPKTARYVAMARLNPGSPEELYEPFLREARLTAQLDHPNIIKVYDIGLNADSTPYFIMELKTGESLDVIINRNHSSPNKHLSKDVLASLLNIFLKICDAIDYAHSQNVLHLDLKPQNIQVGAHGEVVVCDWGLGKLIGNQDYDGGDFDRLLLNPDLLNNMTLSGRIKGTPGFMAPEQAEGKEDKSFQTDIYSLGAILYSMLTNALPVTGETPEKVLEQTCQGLIIPPATRCPDAQIPPALSAITLKALALNPKHRYASVSEMRQDLLNYQNGFSATAENAGFFREMRLFYLRQKKILNLSGIFILLLILAAGIAFALIHNSREEAIKALAELQIEKEERQRLGRDAAPQYHERALNALSRGNIEGAFNHIKTAAVLDSTNVEYHNLLAALYFMKGQYRKADQTFWEYPQSLYRMIRDVNQAFMKNNLTREEEYIQVEKMLKNCSQIKSTPLTMALFMHWALDEREDFRKLAQTYIPFKKELCAEILAYLEQQNNSGAASELLLRVLQTLQASPDWIGRRIPAARGAKLSENKEMKKQFEELIPDNLVLGQPLTSMGGVRSNPEFAVDGIITESNYWSAAPLPAQIDIDLGDIHTISKIKVFTNDFAKEARTFRYDILLSTQQGSYTGVASRTHRDDLASTVHEYEIEPFSARFIRLKINYHSGPIPLHIHEFEVY</sequence>
<evidence type="ECO:0000256" key="6">
    <source>
        <dbReference type="SAM" id="Phobius"/>
    </source>
</evidence>
<dbReference type="PANTHER" id="PTHR43289">
    <property type="entry name" value="MITOGEN-ACTIVATED PROTEIN KINASE KINASE KINASE 20-RELATED"/>
    <property type="match status" value="1"/>
</dbReference>
<keyword evidence="6" id="KW-0472">Membrane</keyword>
<dbReference type="InterPro" id="IPR000719">
    <property type="entry name" value="Prot_kinase_dom"/>
</dbReference>
<dbReference type="InterPro" id="IPR011990">
    <property type="entry name" value="TPR-like_helical_dom_sf"/>
</dbReference>
<evidence type="ECO:0000313" key="10">
    <source>
        <dbReference type="Proteomes" id="UP001290861"/>
    </source>
</evidence>
<dbReference type="RefSeq" id="WP_322609775.1">
    <property type="nucleotide sequence ID" value="NZ_JARVCO010000012.1"/>
</dbReference>
<dbReference type="PROSITE" id="PS50011">
    <property type="entry name" value="PROTEIN_KINASE_DOM"/>
    <property type="match status" value="1"/>
</dbReference>
<protein>
    <submittedName>
        <fullName evidence="9">Protein kinase</fullName>
    </submittedName>
</protein>
<keyword evidence="10" id="KW-1185">Reference proteome</keyword>
<evidence type="ECO:0000256" key="4">
    <source>
        <dbReference type="ARBA" id="ARBA00022840"/>
    </source>
</evidence>
<keyword evidence="6" id="KW-1133">Transmembrane helix</keyword>
<dbReference type="PANTHER" id="PTHR43289:SF34">
    <property type="entry name" value="SERINE_THREONINE-PROTEIN KINASE YBDM-RELATED"/>
    <property type="match status" value="1"/>
</dbReference>
<dbReference type="GO" id="GO:0016301">
    <property type="term" value="F:kinase activity"/>
    <property type="evidence" value="ECO:0007669"/>
    <property type="project" value="UniProtKB-KW"/>
</dbReference>